<protein>
    <submittedName>
        <fullName evidence="1">DUF2380 domain-containing protein</fullName>
    </submittedName>
</protein>
<comment type="caution">
    <text evidence="1">The sequence shown here is derived from an EMBL/GenBank/DDBJ whole genome shotgun (WGS) entry which is preliminary data.</text>
</comment>
<dbReference type="Proteomes" id="UP000182229">
    <property type="component" value="Unassembled WGS sequence"/>
</dbReference>
<reference evidence="2" key="1">
    <citation type="submission" date="2016-11" db="EMBL/GenBank/DDBJ databases">
        <authorList>
            <person name="Shukria A."/>
            <person name="Stevens D.C."/>
        </authorList>
    </citation>
    <scope>NUCLEOTIDE SEQUENCE [LARGE SCALE GENOMIC DNA]</scope>
    <source>
        <strain evidence="2">Cbfe23</strain>
    </source>
</reference>
<dbReference type="AlphaFoldDB" id="A0A1L9B4G4"/>
<reference evidence="1 2" key="2">
    <citation type="submission" date="2016-12" db="EMBL/GenBank/DDBJ databases">
        <title>Draft Genome Sequence of Cystobacter ferrugineus Strain Cbfe23.</title>
        <authorList>
            <person name="Akbar S."/>
            <person name="Dowd S.E."/>
            <person name="Stevens D.C."/>
        </authorList>
    </citation>
    <scope>NUCLEOTIDE SEQUENCE [LARGE SCALE GENOMIC DNA]</scope>
    <source>
        <strain evidence="1 2">Cbfe23</strain>
    </source>
</reference>
<organism evidence="1 2">
    <name type="scientific">Cystobacter ferrugineus</name>
    <dbReference type="NCBI Taxonomy" id="83449"/>
    <lineage>
        <taxon>Bacteria</taxon>
        <taxon>Pseudomonadati</taxon>
        <taxon>Myxococcota</taxon>
        <taxon>Myxococcia</taxon>
        <taxon>Myxococcales</taxon>
        <taxon>Cystobacterineae</taxon>
        <taxon>Archangiaceae</taxon>
        <taxon>Cystobacter</taxon>
    </lineage>
</organism>
<accession>A0A1L9B4G4</accession>
<dbReference type="Pfam" id="PF09533">
    <property type="entry name" value="DUF2380"/>
    <property type="match status" value="1"/>
</dbReference>
<keyword evidence="2" id="KW-1185">Reference proteome</keyword>
<dbReference type="EMBL" id="MPIN01000009">
    <property type="protein sequence ID" value="OJH37103.1"/>
    <property type="molecule type" value="Genomic_DNA"/>
</dbReference>
<sequence>MGPDRAQRATRQSALAAQLAFHRALLDVSGSTRRLSAEFSRLQAPGRGLGGGHSVFVRYVDDGARQLRWMDAQLSAATRLATAASQVEDPDMQLAMLRLAGPRLEATLLGSLLLSVWLDLLHLADTVCTQHFYSVERMFVDLARWQQRLEPAMTALSSLEPGQVEAAAQDVPALVGHLTGEFTATLQTARKGAENVAKVLVLKEALEALSLLSALKFSLPSVPPSAPALLGMSLVVGGDGVMMGTRIVASAEWVEMMRHLVRAGVLSLPVVSAAVRIQAGQVLLAQAHGELPRGVREALGDGPEVRGMRVTGRAGAGMNEPPRHHVLPKEFRAWFEKRGFTGEMDIDRFCVEMEQAHHQAIHGGGSWRLGRTWPDEWNQMIMSVLSQAEAKAGRMLTPNAILKLVAREMRRYKIPMNFVPGRR</sequence>
<dbReference type="InterPro" id="IPR011755">
    <property type="entry name" value="CHP02269_MYXXA"/>
</dbReference>
<evidence type="ECO:0000313" key="2">
    <source>
        <dbReference type="Proteomes" id="UP000182229"/>
    </source>
</evidence>
<name>A0A1L9B4G4_9BACT</name>
<gene>
    <name evidence="1" type="ORF">BON30_31175</name>
</gene>
<evidence type="ECO:0000313" key="1">
    <source>
        <dbReference type="EMBL" id="OJH37103.1"/>
    </source>
</evidence>
<proteinExistence type="predicted"/>
<dbReference type="STRING" id="83449.BON30_31175"/>